<comment type="caution">
    <text evidence="1">The sequence shown here is derived from an EMBL/GenBank/DDBJ whole genome shotgun (WGS) entry which is preliminary data.</text>
</comment>
<dbReference type="EMBL" id="RKMH01000023">
    <property type="protein sequence ID" value="RPA56804.1"/>
    <property type="molecule type" value="Genomic_DNA"/>
</dbReference>
<proteinExistence type="predicted"/>
<organism evidence="1 2">
    <name type="scientific">Gordonia oryzae</name>
    <dbReference type="NCBI Taxonomy" id="2487349"/>
    <lineage>
        <taxon>Bacteria</taxon>
        <taxon>Bacillati</taxon>
        <taxon>Actinomycetota</taxon>
        <taxon>Actinomycetes</taxon>
        <taxon>Mycobacteriales</taxon>
        <taxon>Gordoniaceae</taxon>
        <taxon>Gordonia</taxon>
    </lineage>
</organism>
<gene>
    <name evidence="1" type="ORF">EF294_20710</name>
</gene>
<dbReference type="OrthoDB" id="56768at2"/>
<dbReference type="AlphaFoldDB" id="A0A3N4GV07"/>
<keyword evidence="2" id="KW-1185">Reference proteome</keyword>
<reference evidence="1 2" key="1">
    <citation type="submission" date="2018-11" db="EMBL/GenBank/DDBJ databases">
        <title>Draft genome sequence of Gordonia sp. RS15-1S isolated from rice stems.</title>
        <authorList>
            <person name="Muangham S."/>
        </authorList>
    </citation>
    <scope>NUCLEOTIDE SEQUENCE [LARGE SCALE GENOMIC DNA]</scope>
    <source>
        <strain evidence="1 2">RS15-1S</strain>
    </source>
</reference>
<protein>
    <submittedName>
        <fullName evidence="1">Uncharacterized protein</fullName>
    </submittedName>
</protein>
<dbReference type="Proteomes" id="UP000267536">
    <property type="component" value="Unassembled WGS sequence"/>
</dbReference>
<accession>A0A3N4GV07</accession>
<evidence type="ECO:0000313" key="2">
    <source>
        <dbReference type="Proteomes" id="UP000267536"/>
    </source>
</evidence>
<evidence type="ECO:0000313" key="1">
    <source>
        <dbReference type="EMBL" id="RPA56804.1"/>
    </source>
</evidence>
<name>A0A3N4GV07_9ACTN</name>
<sequence length="45" mass="4931">MVSVIDNLLGRSDSDNHHPVADRVFACEHCAQKIGRDRNAAINLA</sequence>